<protein>
    <submittedName>
        <fullName evidence="1">Uncharacterized protein</fullName>
    </submittedName>
</protein>
<proteinExistence type="predicted"/>
<accession>A0A2P2N540</accession>
<name>A0A2P2N540_RHIMU</name>
<organism evidence="1">
    <name type="scientific">Rhizophora mucronata</name>
    <name type="common">Asiatic mangrove</name>
    <dbReference type="NCBI Taxonomy" id="61149"/>
    <lineage>
        <taxon>Eukaryota</taxon>
        <taxon>Viridiplantae</taxon>
        <taxon>Streptophyta</taxon>
        <taxon>Embryophyta</taxon>
        <taxon>Tracheophyta</taxon>
        <taxon>Spermatophyta</taxon>
        <taxon>Magnoliopsida</taxon>
        <taxon>eudicotyledons</taxon>
        <taxon>Gunneridae</taxon>
        <taxon>Pentapetalae</taxon>
        <taxon>rosids</taxon>
        <taxon>fabids</taxon>
        <taxon>Malpighiales</taxon>
        <taxon>Rhizophoraceae</taxon>
        <taxon>Rhizophora</taxon>
    </lineage>
</organism>
<sequence>MEAERQTNCQLGNKQVVKAEKLWDRNNLR</sequence>
<reference evidence="1" key="1">
    <citation type="submission" date="2018-02" db="EMBL/GenBank/DDBJ databases">
        <title>Rhizophora mucronata_Transcriptome.</title>
        <authorList>
            <person name="Meera S.P."/>
            <person name="Sreeshan A."/>
            <person name="Augustine A."/>
        </authorList>
    </citation>
    <scope>NUCLEOTIDE SEQUENCE</scope>
    <source>
        <tissue evidence="1">Leaf</tissue>
    </source>
</reference>
<dbReference type="AlphaFoldDB" id="A0A2P2N540"/>
<evidence type="ECO:0000313" key="1">
    <source>
        <dbReference type="EMBL" id="MBX37607.1"/>
    </source>
</evidence>
<dbReference type="EMBL" id="GGEC01057123">
    <property type="protein sequence ID" value="MBX37607.1"/>
    <property type="molecule type" value="Transcribed_RNA"/>
</dbReference>